<keyword evidence="7" id="KW-0694">RNA-binding</keyword>
<evidence type="ECO:0000256" key="3">
    <source>
        <dbReference type="ARBA" id="ARBA00022723"/>
    </source>
</evidence>
<name>A0AAV1I0F2_9CHLO</name>
<evidence type="ECO:0000259" key="11">
    <source>
        <dbReference type="PROSITE" id="PS50103"/>
    </source>
</evidence>
<dbReference type="SUPFAM" id="SSF90229">
    <property type="entry name" value="CCCH zinc finger"/>
    <property type="match status" value="1"/>
</dbReference>
<feature type="region of interest" description="Disordered" evidence="10">
    <location>
        <begin position="1"/>
        <end position="53"/>
    </location>
</feature>
<keyword evidence="8" id="KW-0539">Nucleus</keyword>
<keyword evidence="5 9" id="KW-0863">Zinc-finger</keyword>
<evidence type="ECO:0000256" key="9">
    <source>
        <dbReference type="PROSITE-ProRule" id="PRU00723"/>
    </source>
</evidence>
<reference evidence="12 13" key="1">
    <citation type="submission" date="2023-10" db="EMBL/GenBank/DDBJ databases">
        <authorList>
            <person name="Maclean D."/>
            <person name="Macfadyen A."/>
        </authorList>
    </citation>
    <scope>NUCLEOTIDE SEQUENCE [LARGE SCALE GENOMIC DNA]</scope>
</reference>
<evidence type="ECO:0000313" key="13">
    <source>
        <dbReference type="Proteomes" id="UP001314263"/>
    </source>
</evidence>
<evidence type="ECO:0000256" key="10">
    <source>
        <dbReference type="SAM" id="MobiDB-lite"/>
    </source>
</evidence>
<keyword evidence="3 9" id="KW-0479">Metal-binding</keyword>
<sequence>MDDDLDFDFEKSLQQNAPAAAPGPGLRPGSGAQAPSGPGPHNQLQVVPQGPRPIGQSYGGFQRNYRQTVCSYWLKGLCMKGEDCGFLHVFDPARLPVCRNLIKFGECKEPDCPFKHSLEDVKECNMYKLGFCVYGPRCRFRHTRLPGPPPEPETVDAAKPREFRHAAGHGPSGAGPGRGGFGRGMDRPYQSQQPLNGAPGYQMSMQAGQPREALMY</sequence>
<evidence type="ECO:0000256" key="6">
    <source>
        <dbReference type="ARBA" id="ARBA00022833"/>
    </source>
</evidence>
<dbReference type="GO" id="GO:0006397">
    <property type="term" value="P:mRNA processing"/>
    <property type="evidence" value="ECO:0007669"/>
    <property type="project" value="UniProtKB-KW"/>
</dbReference>
<dbReference type="PANTHER" id="PTHR23102">
    <property type="entry name" value="CLEAVAGE AND POLYADENYLATION SPECIFICITY FACTOR SUBUNIT 4-RELATED"/>
    <property type="match status" value="1"/>
</dbReference>
<comment type="subcellular location">
    <subcellularLocation>
        <location evidence="1">Nucleus</location>
    </subcellularLocation>
</comment>
<dbReference type="SMART" id="SM00356">
    <property type="entry name" value="ZnF_C3H1"/>
    <property type="match status" value="3"/>
</dbReference>
<feature type="domain" description="C3H1-type" evidence="11">
    <location>
        <begin position="64"/>
        <end position="91"/>
    </location>
</feature>
<keyword evidence="13" id="KW-1185">Reference proteome</keyword>
<keyword evidence="4" id="KW-0677">Repeat</keyword>
<dbReference type="Proteomes" id="UP001314263">
    <property type="component" value="Unassembled WGS sequence"/>
</dbReference>
<evidence type="ECO:0000313" key="12">
    <source>
        <dbReference type="EMBL" id="CAK0769854.1"/>
    </source>
</evidence>
<evidence type="ECO:0000256" key="1">
    <source>
        <dbReference type="ARBA" id="ARBA00004123"/>
    </source>
</evidence>
<feature type="compositionally biased region" description="Low complexity" evidence="10">
    <location>
        <begin position="17"/>
        <end position="40"/>
    </location>
</feature>
<evidence type="ECO:0000256" key="7">
    <source>
        <dbReference type="ARBA" id="ARBA00022884"/>
    </source>
</evidence>
<feature type="domain" description="C3H1-type" evidence="11">
    <location>
        <begin position="118"/>
        <end position="145"/>
    </location>
</feature>
<keyword evidence="6 9" id="KW-0862">Zinc</keyword>
<comment type="caution">
    <text evidence="12">The sequence shown here is derived from an EMBL/GenBank/DDBJ whole genome shotgun (WGS) entry which is preliminary data.</text>
</comment>
<evidence type="ECO:0000256" key="2">
    <source>
        <dbReference type="ARBA" id="ARBA00022664"/>
    </source>
</evidence>
<dbReference type="Gene3D" id="4.10.1000.10">
    <property type="entry name" value="Zinc finger, CCCH-type"/>
    <property type="match status" value="1"/>
</dbReference>
<feature type="zinc finger region" description="C3H1-type" evidence="9">
    <location>
        <begin position="118"/>
        <end position="145"/>
    </location>
</feature>
<feature type="zinc finger region" description="C3H1-type" evidence="9">
    <location>
        <begin position="64"/>
        <end position="91"/>
    </location>
</feature>
<dbReference type="GO" id="GO:0005634">
    <property type="term" value="C:nucleus"/>
    <property type="evidence" value="ECO:0007669"/>
    <property type="project" value="UniProtKB-SubCell"/>
</dbReference>
<dbReference type="PROSITE" id="PS50103">
    <property type="entry name" value="ZF_C3H1"/>
    <property type="match status" value="2"/>
</dbReference>
<evidence type="ECO:0000256" key="4">
    <source>
        <dbReference type="ARBA" id="ARBA00022737"/>
    </source>
</evidence>
<keyword evidence="2" id="KW-0507">mRNA processing</keyword>
<dbReference type="EMBL" id="CAUYUE010000004">
    <property type="protein sequence ID" value="CAK0769854.1"/>
    <property type="molecule type" value="Genomic_DNA"/>
</dbReference>
<feature type="region of interest" description="Disordered" evidence="10">
    <location>
        <begin position="164"/>
        <end position="216"/>
    </location>
</feature>
<evidence type="ECO:0000256" key="8">
    <source>
        <dbReference type="ARBA" id="ARBA00023242"/>
    </source>
</evidence>
<dbReference type="AlphaFoldDB" id="A0AAV1I0F2"/>
<evidence type="ECO:0000256" key="5">
    <source>
        <dbReference type="ARBA" id="ARBA00022771"/>
    </source>
</evidence>
<dbReference type="GO" id="GO:0008270">
    <property type="term" value="F:zinc ion binding"/>
    <property type="evidence" value="ECO:0007669"/>
    <property type="project" value="UniProtKB-KW"/>
</dbReference>
<accession>A0AAV1I0F2</accession>
<dbReference type="InterPro" id="IPR036855">
    <property type="entry name" value="Znf_CCCH_sf"/>
</dbReference>
<proteinExistence type="predicted"/>
<dbReference type="PANTHER" id="PTHR23102:SF24">
    <property type="entry name" value="CLEAVAGE AND POLYADENYLATION SPECIFICITY FACTOR SUBUNIT 4"/>
    <property type="match status" value="1"/>
</dbReference>
<protein>
    <recommendedName>
        <fullName evidence="11">C3H1-type domain-containing protein</fullName>
    </recommendedName>
</protein>
<feature type="compositionally biased region" description="Gly residues" evidence="10">
    <location>
        <begin position="170"/>
        <end position="183"/>
    </location>
</feature>
<dbReference type="GO" id="GO:0003723">
    <property type="term" value="F:RNA binding"/>
    <property type="evidence" value="ECO:0007669"/>
    <property type="project" value="UniProtKB-KW"/>
</dbReference>
<organism evidence="12 13">
    <name type="scientific">Coccomyxa viridis</name>
    <dbReference type="NCBI Taxonomy" id="1274662"/>
    <lineage>
        <taxon>Eukaryota</taxon>
        <taxon>Viridiplantae</taxon>
        <taxon>Chlorophyta</taxon>
        <taxon>core chlorophytes</taxon>
        <taxon>Trebouxiophyceae</taxon>
        <taxon>Trebouxiophyceae incertae sedis</taxon>
        <taxon>Coccomyxaceae</taxon>
        <taxon>Coccomyxa</taxon>
    </lineage>
</organism>
<dbReference type="InterPro" id="IPR045348">
    <property type="entry name" value="CPSF4/Yth1"/>
</dbReference>
<gene>
    <name evidence="12" type="ORF">CVIRNUC_003709</name>
</gene>
<dbReference type="InterPro" id="IPR000571">
    <property type="entry name" value="Znf_CCCH"/>
</dbReference>